<dbReference type="RefSeq" id="WP_205134269.1">
    <property type="nucleotide sequence ID" value="NZ_JACSNT010000015.1"/>
</dbReference>
<accession>A0ABS2GCL4</accession>
<evidence type="ECO:0000313" key="2">
    <source>
        <dbReference type="EMBL" id="MBM6878612.1"/>
    </source>
</evidence>
<organism evidence="2 3">
    <name type="scientific">Anaerotignum lactatifermentans</name>
    <dbReference type="NCBI Taxonomy" id="160404"/>
    <lineage>
        <taxon>Bacteria</taxon>
        <taxon>Bacillati</taxon>
        <taxon>Bacillota</taxon>
        <taxon>Clostridia</taxon>
        <taxon>Lachnospirales</taxon>
        <taxon>Anaerotignaceae</taxon>
        <taxon>Anaerotignum</taxon>
    </lineage>
</organism>
<dbReference type="InterPro" id="IPR018392">
    <property type="entry name" value="LysM"/>
</dbReference>
<dbReference type="SUPFAM" id="SSF54106">
    <property type="entry name" value="LysM domain"/>
    <property type="match status" value="1"/>
</dbReference>
<dbReference type="PANTHER" id="PTHR34700:SF4">
    <property type="entry name" value="PHAGE-LIKE ELEMENT PBSX PROTEIN XKDP"/>
    <property type="match status" value="1"/>
</dbReference>
<proteinExistence type="predicted"/>
<evidence type="ECO:0000259" key="1">
    <source>
        <dbReference type="PROSITE" id="PS51782"/>
    </source>
</evidence>
<comment type="caution">
    <text evidence="2">The sequence shown here is derived from an EMBL/GenBank/DDBJ whole genome shotgun (WGS) entry which is preliminary data.</text>
</comment>
<sequence length="218" mass="24048">MFEFWLKNETAGEDILLPVTPEGYEITAGMEIETVRATNLGDINVTGRRKPKSITISSFFPCREYLFTRKGGISLGSPASYVKKLEQWKDAKDIIRVVIADNGGARVNDQFYIEDVTSGEKKEDNGDITYSIYLRQYTPMKVSAVSAAPAANTPRADTATAAPKKTKSYTVKSGDCLSAIARQVYGDASQWKKIYEANKSVIGNNPNLIFPGQNYVIP</sequence>
<dbReference type="Gene3D" id="3.10.350.10">
    <property type="entry name" value="LysM domain"/>
    <property type="match status" value="1"/>
</dbReference>
<dbReference type="CDD" id="cd00118">
    <property type="entry name" value="LysM"/>
    <property type="match status" value="1"/>
</dbReference>
<reference evidence="2 3" key="1">
    <citation type="journal article" date="2021" name="Sci. Rep.">
        <title>The distribution of antibiotic resistance genes in chicken gut microbiota commensals.</title>
        <authorList>
            <person name="Juricova H."/>
            <person name="Matiasovicova J."/>
            <person name="Kubasova T."/>
            <person name="Cejkova D."/>
            <person name="Rychlik I."/>
        </authorList>
    </citation>
    <scope>NUCLEOTIDE SEQUENCE [LARGE SCALE GENOMIC DNA]</scope>
    <source>
        <strain evidence="2 3">An431b</strain>
    </source>
</reference>
<dbReference type="SMART" id="SM00257">
    <property type="entry name" value="LysM"/>
    <property type="match status" value="1"/>
</dbReference>
<feature type="domain" description="LysM" evidence="1">
    <location>
        <begin position="167"/>
        <end position="217"/>
    </location>
</feature>
<protein>
    <submittedName>
        <fullName evidence="2">LysM peptidoglycan-binding domain-containing protein</fullName>
    </submittedName>
</protein>
<keyword evidence="3" id="KW-1185">Reference proteome</keyword>
<name>A0ABS2GCL4_9FIRM</name>
<gene>
    <name evidence="2" type="ORF">H9X83_10655</name>
</gene>
<evidence type="ECO:0000313" key="3">
    <source>
        <dbReference type="Proteomes" id="UP000729290"/>
    </source>
</evidence>
<dbReference type="Proteomes" id="UP000729290">
    <property type="component" value="Unassembled WGS sequence"/>
</dbReference>
<dbReference type="Pfam" id="PF01476">
    <property type="entry name" value="LysM"/>
    <property type="match status" value="1"/>
</dbReference>
<dbReference type="EMBL" id="JACSNV010000017">
    <property type="protein sequence ID" value="MBM6878612.1"/>
    <property type="molecule type" value="Genomic_DNA"/>
</dbReference>
<dbReference type="InterPro" id="IPR036779">
    <property type="entry name" value="LysM_dom_sf"/>
</dbReference>
<dbReference type="InterPro" id="IPR052196">
    <property type="entry name" value="Bact_Kbp"/>
</dbReference>
<dbReference type="PANTHER" id="PTHR34700">
    <property type="entry name" value="POTASSIUM BINDING PROTEIN KBP"/>
    <property type="match status" value="1"/>
</dbReference>
<dbReference type="PROSITE" id="PS51782">
    <property type="entry name" value="LYSM"/>
    <property type="match status" value="1"/>
</dbReference>